<organism evidence="1 2">
    <name type="scientific">Phreatobacter stygius</name>
    <dbReference type="NCBI Taxonomy" id="1940610"/>
    <lineage>
        <taxon>Bacteria</taxon>
        <taxon>Pseudomonadati</taxon>
        <taxon>Pseudomonadota</taxon>
        <taxon>Alphaproteobacteria</taxon>
        <taxon>Hyphomicrobiales</taxon>
        <taxon>Phreatobacteraceae</taxon>
        <taxon>Phreatobacter</taxon>
    </lineage>
</organism>
<dbReference type="InterPro" id="IPR016181">
    <property type="entry name" value="Acyl_CoA_acyltransferase"/>
</dbReference>
<sequence length="377" mass="42543">MRIDEVTTRADLRRFVRIPRELYSGLAGFEPPLDFERMQLIDPKRSPFFSHGEAAFWIASDGNGRPLGRISAQFDRLTPPDKVLVGHFGCLEAVDDPRVVAALLATARDWHARRGRTALQGPYTFSINEEAGLQVEGQDRGAMILMPWHPAYLGAHVEAAGLAPLKDLLAYVIDLDHAAKWRGLQVGKPTGQSQMTTRMLDLSALDREAEIMTELFNASWNDNWGFIPLAAPELATLLKVARPILRRNHATFLEIDGRVSAFAFGLPNAYELFRGFDGRLLPFNWARAAWRVLTHRFASYRFTLLGVRSDLRDTTFGARLPMAAIAQLFAQNRYPGELEMSWILDDNTRMRRIIERIGGTIYKRYRIYGDVAGSIQA</sequence>
<dbReference type="RefSeq" id="WP_136961473.1">
    <property type="nucleotide sequence ID" value="NZ_CP039690.1"/>
</dbReference>
<evidence type="ECO:0000313" key="1">
    <source>
        <dbReference type="EMBL" id="QCI66027.1"/>
    </source>
</evidence>
<dbReference type="Proteomes" id="UP000298781">
    <property type="component" value="Chromosome"/>
</dbReference>
<dbReference type="KEGG" id="pstg:E8M01_18515"/>
<dbReference type="PANTHER" id="PTHR41368:SF1">
    <property type="entry name" value="PROTEIN YGHO"/>
    <property type="match status" value="1"/>
</dbReference>
<evidence type="ECO:0000313" key="2">
    <source>
        <dbReference type="Proteomes" id="UP000298781"/>
    </source>
</evidence>
<dbReference type="Gene3D" id="3.40.630.30">
    <property type="match status" value="1"/>
</dbReference>
<dbReference type="AlphaFoldDB" id="A0A4D7BDK3"/>
<proteinExistence type="predicted"/>
<dbReference type="GO" id="GO:0016787">
    <property type="term" value="F:hydrolase activity"/>
    <property type="evidence" value="ECO:0007669"/>
    <property type="project" value="UniProtKB-KW"/>
</dbReference>
<dbReference type="EMBL" id="CP039690">
    <property type="protein sequence ID" value="QCI66027.1"/>
    <property type="molecule type" value="Genomic_DNA"/>
</dbReference>
<keyword evidence="1" id="KW-0378">Hydrolase</keyword>
<name>A0A4D7BDK3_9HYPH</name>
<dbReference type="InterPro" id="IPR039968">
    <property type="entry name" value="BcerS-like"/>
</dbReference>
<reference evidence="1 2" key="1">
    <citation type="submission" date="2019-04" db="EMBL/GenBank/DDBJ databases">
        <title>Phreatobacter aquaticus sp. nov.</title>
        <authorList>
            <person name="Choi A."/>
        </authorList>
    </citation>
    <scope>NUCLEOTIDE SEQUENCE [LARGE SCALE GENOMIC DNA]</scope>
    <source>
        <strain evidence="1 2">KCTC 52518</strain>
    </source>
</reference>
<dbReference type="SUPFAM" id="SSF55729">
    <property type="entry name" value="Acyl-CoA N-acyltransferases (Nat)"/>
    <property type="match status" value="1"/>
</dbReference>
<gene>
    <name evidence="1" type="ORF">E8M01_18515</name>
</gene>
<protein>
    <submittedName>
        <fullName evidence="1">dATP pyrophosphohydrolase</fullName>
    </submittedName>
</protein>
<dbReference type="OrthoDB" id="9806005at2"/>
<accession>A0A4D7BDK3</accession>
<keyword evidence="2" id="KW-1185">Reference proteome</keyword>
<dbReference type="PANTHER" id="PTHR41368">
    <property type="entry name" value="PROTEIN YGHO"/>
    <property type="match status" value="1"/>
</dbReference>